<keyword evidence="2 3" id="KW-0378">Hydrolase</keyword>
<feature type="site" description="Important for substrate specificity" evidence="3">
    <location>
        <position position="13"/>
    </location>
</feature>
<dbReference type="Pfam" id="PF02545">
    <property type="entry name" value="Maf"/>
    <property type="match status" value="1"/>
</dbReference>
<comment type="caution">
    <text evidence="4">The sequence shown here is derived from an EMBL/GenBank/DDBJ whole genome shotgun (WGS) entry which is preliminary data.</text>
</comment>
<gene>
    <name evidence="4" type="primary">maf</name>
    <name evidence="4" type="ORF">H9729_08465</name>
</gene>
<dbReference type="InterPro" id="IPR029001">
    <property type="entry name" value="ITPase-like_fam"/>
</dbReference>
<dbReference type="Proteomes" id="UP000886750">
    <property type="component" value="Unassembled WGS sequence"/>
</dbReference>
<comment type="similarity">
    <text evidence="3">Belongs to the Maf family. YhdE subfamily.</text>
</comment>
<dbReference type="EMBL" id="DXCQ01000074">
    <property type="protein sequence ID" value="HIY97710.1"/>
    <property type="molecule type" value="Genomic_DNA"/>
</dbReference>
<feature type="site" description="Important for substrate specificity" evidence="3">
    <location>
        <position position="153"/>
    </location>
</feature>
<feature type="active site" description="Proton acceptor" evidence="3">
    <location>
        <position position="70"/>
    </location>
</feature>
<organism evidence="4 5">
    <name type="scientific">Candidatus Borkfalkia excrementigallinarum</name>
    <dbReference type="NCBI Taxonomy" id="2838506"/>
    <lineage>
        <taxon>Bacteria</taxon>
        <taxon>Bacillati</taxon>
        <taxon>Bacillota</taxon>
        <taxon>Clostridia</taxon>
        <taxon>Christensenellales</taxon>
        <taxon>Christensenellaceae</taxon>
        <taxon>Candidatus Borkfalkia</taxon>
    </lineage>
</organism>
<dbReference type="NCBIfam" id="TIGR00172">
    <property type="entry name" value="maf"/>
    <property type="match status" value="1"/>
</dbReference>
<evidence type="ECO:0000256" key="2">
    <source>
        <dbReference type="ARBA" id="ARBA00022801"/>
    </source>
</evidence>
<reference evidence="4" key="2">
    <citation type="submission" date="2021-04" db="EMBL/GenBank/DDBJ databases">
        <authorList>
            <person name="Gilroy R."/>
        </authorList>
    </citation>
    <scope>NUCLEOTIDE SEQUENCE</scope>
    <source>
        <strain evidence="4">1345</strain>
    </source>
</reference>
<dbReference type="GO" id="GO:0005737">
    <property type="term" value="C:cytoplasm"/>
    <property type="evidence" value="ECO:0007669"/>
    <property type="project" value="UniProtKB-SubCell"/>
</dbReference>
<comment type="catalytic activity">
    <reaction evidence="3">
        <text>dTTP + H2O = dTMP + diphosphate + H(+)</text>
        <dbReference type="Rhea" id="RHEA:28534"/>
        <dbReference type="ChEBI" id="CHEBI:15377"/>
        <dbReference type="ChEBI" id="CHEBI:15378"/>
        <dbReference type="ChEBI" id="CHEBI:33019"/>
        <dbReference type="ChEBI" id="CHEBI:37568"/>
        <dbReference type="ChEBI" id="CHEBI:63528"/>
        <dbReference type="EC" id="3.6.1.9"/>
    </reaction>
</comment>
<proteinExistence type="inferred from homology"/>
<reference evidence="4" key="1">
    <citation type="journal article" date="2021" name="PeerJ">
        <title>Extensive microbial diversity within the chicken gut microbiome revealed by metagenomics and culture.</title>
        <authorList>
            <person name="Gilroy R."/>
            <person name="Ravi A."/>
            <person name="Getino M."/>
            <person name="Pursley I."/>
            <person name="Horton D.L."/>
            <person name="Alikhan N.F."/>
            <person name="Baker D."/>
            <person name="Gharbi K."/>
            <person name="Hall N."/>
            <person name="Watson M."/>
            <person name="Adriaenssens E.M."/>
            <person name="Foster-Nyarko E."/>
            <person name="Jarju S."/>
            <person name="Secka A."/>
            <person name="Antonio M."/>
            <person name="Oren A."/>
            <person name="Chaudhuri R.R."/>
            <person name="La Ragione R."/>
            <person name="Hildebrand F."/>
            <person name="Pallen M.J."/>
        </authorList>
    </citation>
    <scope>NUCLEOTIDE SEQUENCE</scope>
    <source>
        <strain evidence="4">1345</strain>
    </source>
</reference>
<evidence type="ECO:0000256" key="1">
    <source>
        <dbReference type="ARBA" id="ARBA00001968"/>
    </source>
</evidence>
<protein>
    <recommendedName>
        <fullName evidence="3">dTTP/UTP pyrophosphatase</fullName>
        <shortName evidence="3">dTTPase/UTPase</shortName>
        <ecNumber evidence="3">3.6.1.9</ecNumber>
    </recommendedName>
    <alternativeName>
        <fullName evidence="3">Nucleoside triphosphate pyrophosphatase</fullName>
    </alternativeName>
    <alternativeName>
        <fullName evidence="3">Nucleotide pyrophosphatase</fullName>
        <shortName evidence="3">Nucleotide PPase</shortName>
    </alternativeName>
</protein>
<comment type="caution">
    <text evidence="3">Lacks conserved residue(s) required for the propagation of feature annotation.</text>
</comment>
<keyword evidence="3" id="KW-0963">Cytoplasm</keyword>
<evidence type="ECO:0000313" key="5">
    <source>
        <dbReference type="Proteomes" id="UP000886750"/>
    </source>
</evidence>
<keyword evidence="3" id="KW-0546">Nucleotide metabolism</keyword>
<accession>A0A9D2CT11</accession>
<comment type="cofactor">
    <cofactor evidence="1 3">
        <name>a divalent metal cation</name>
        <dbReference type="ChEBI" id="CHEBI:60240"/>
    </cofactor>
</comment>
<feature type="site" description="Important for substrate specificity" evidence="3">
    <location>
        <position position="71"/>
    </location>
</feature>
<name>A0A9D2CT11_9FIRM</name>
<dbReference type="GO" id="GO:0047429">
    <property type="term" value="F:nucleoside triphosphate diphosphatase activity"/>
    <property type="evidence" value="ECO:0007669"/>
    <property type="project" value="UniProtKB-EC"/>
</dbReference>
<evidence type="ECO:0000256" key="3">
    <source>
        <dbReference type="HAMAP-Rule" id="MF_00528"/>
    </source>
</evidence>
<dbReference type="InterPro" id="IPR003697">
    <property type="entry name" value="Maf-like"/>
</dbReference>
<evidence type="ECO:0000313" key="4">
    <source>
        <dbReference type="EMBL" id="HIY97710.1"/>
    </source>
</evidence>
<dbReference type="GO" id="GO:0009117">
    <property type="term" value="P:nucleotide metabolic process"/>
    <property type="evidence" value="ECO:0007669"/>
    <property type="project" value="UniProtKB-KW"/>
</dbReference>
<dbReference type="HAMAP" id="MF_00528">
    <property type="entry name" value="Maf"/>
    <property type="match status" value="1"/>
</dbReference>
<comment type="catalytic activity">
    <reaction evidence="3">
        <text>UTP + H2O = UMP + diphosphate + H(+)</text>
        <dbReference type="Rhea" id="RHEA:29395"/>
        <dbReference type="ChEBI" id="CHEBI:15377"/>
        <dbReference type="ChEBI" id="CHEBI:15378"/>
        <dbReference type="ChEBI" id="CHEBI:33019"/>
        <dbReference type="ChEBI" id="CHEBI:46398"/>
        <dbReference type="ChEBI" id="CHEBI:57865"/>
        <dbReference type="EC" id="3.6.1.9"/>
    </reaction>
</comment>
<comment type="function">
    <text evidence="3">Nucleoside triphosphate pyrophosphatase that hydrolyzes dTTP and UTP. May have a dual role in cell division arrest and in preventing the incorporation of modified nucleotides into cellular nucleic acids.</text>
</comment>
<dbReference type="SUPFAM" id="SSF52972">
    <property type="entry name" value="ITPase-like"/>
    <property type="match status" value="1"/>
</dbReference>
<dbReference type="CDD" id="cd00555">
    <property type="entry name" value="Maf"/>
    <property type="match status" value="1"/>
</dbReference>
<dbReference type="PANTHER" id="PTHR43213:SF5">
    <property type="entry name" value="BIFUNCTIONAL DTTP_UTP PYROPHOSPHATASE_METHYLTRANSFERASE PROTEIN-RELATED"/>
    <property type="match status" value="1"/>
</dbReference>
<dbReference type="PANTHER" id="PTHR43213">
    <property type="entry name" value="BIFUNCTIONAL DTTP/UTP PYROPHOSPHATASE/METHYLTRANSFERASE PROTEIN-RELATED"/>
    <property type="match status" value="1"/>
</dbReference>
<dbReference type="AlphaFoldDB" id="A0A9D2CT11"/>
<sequence>MGTEIILASASPRRREILAEIVPAFQICPAECGEEVNDTLSPRELVEHLARQKAENVFSRFPSAAVLGADTIVYFGGRVLGKPSGAKEAKRTLRSLSGKTHSVFTGYCILWGDTCVTGACETLVEFNELSDAFIEEYVAGGSPLDKAGSYGIQDDARLVKAYRGSYTNIVGLPKEEIEKQFRKIGLLQ</sequence>
<dbReference type="Gene3D" id="3.90.950.10">
    <property type="match status" value="1"/>
</dbReference>
<dbReference type="PIRSF" id="PIRSF006305">
    <property type="entry name" value="Maf"/>
    <property type="match status" value="1"/>
</dbReference>
<comment type="subcellular location">
    <subcellularLocation>
        <location evidence="3">Cytoplasm</location>
    </subcellularLocation>
</comment>
<dbReference type="EC" id="3.6.1.9" evidence="3"/>